<name>A0A5E4GFP9_PRUDU</name>
<accession>A0A5E4GFP9</accession>
<dbReference type="Proteomes" id="UP000327085">
    <property type="component" value="Chromosome 7"/>
</dbReference>
<evidence type="ECO:0000313" key="1">
    <source>
        <dbReference type="EMBL" id="VVA38576.1"/>
    </source>
</evidence>
<proteinExistence type="predicted"/>
<protein>
    <submittedName>
        <fullName evidence="1">PREDICTED: uncharacterized protein</fullName>
    </submittedName>
</protein>
<sequence length="94" mass="10571">MDVTYDRRIYHGEEVLAPSSPTIEPNLQGNVQEIREDGEIAMEGGDTVDGKNNSNIDGMSMDKDNYERLLSEAQRELYSGCTEYTILKVVVELI</sequence>
<gene>
    <name evidence="1" type="ORF">ALMOND_2B023837</name>
</gene>
<dbReference type="Gramene" id="VVA38576">
    <property type="protein sequence ID" value="VVA38576"/>
    <property type="gene ID" value="Prudul26B023837"/>
</dbReference>
<organism evidence="1 2">
    <name type="scientific">Prunus dulcis</name>
    <name type="common">Almond</name>
    <name type="synonym">Amygdalus dulcis</name>
    <dbReference type="NCBI Taxonomy" id="3755"/>
    <lineage>
        <taxon>Eukaryota</taxon>
        <taxon>Viridiplantae</taxon>
        <taxon>Streptophyta</taxon>
        <taxon>Embryophyta</taxon>
        <taxon>Tracheophyta</taxon>
        <taxon>Spermatophyta</taxon>
        <taxon>Magnoliopsida</taxon>
        <taxon>eudicotyledons</taxon>
        <taxon>Gunneridae</taxon>
        <taxon>Pentapetalae</taxon>
        <taxon>rosids</taxon>
        <taxon>fabids</taxon>
        <taxon>Rosales</taxon>
        <taxon>Rosaceae</taxon>
        <taxon>Amygdaloideae</taxon>
        <taxon>Amygdaleae</taxon>
        <taxon>Prunus</taxon>
    </lineage>
</organism>
<dbReference type="AlphaFoldDB" id="A0A5E4GFP9"/>
<evidence type="ECO:0000313" key="2">
    <source>
        <dbReference type="Proteomes" id="UP000327085"/>
    </source>
</evidence>
<dbReference type="EMBL" id="CABIKO010000658">
    <property type="protein sequence ID" value="VVA38576.1"/>
    <property type="molecule type" value="Genomic_DNA"/>
</dbReference>
<reference evidence="2" key="1">
    <citation type="journal article" date="2020" name="Plant J.">
        <title>Transposons played a major role in the diversification between the closely related almond and peach genomes: results from the almond genome sequence.</title>
        <authorList>
            <person name="Alioto T."/>
            <person name="Alexiou K.G."/>
            <person name="Bardil A."/>
            <person name="Barteri F."/>
            <person name="Castanera R."/>
            <person name="Cruz F."/>
            <person name="Dhingra A."/>
            <person name="Duval H."/>
            <person name="Fernandez I Marti A."/>
            <person name="Frias L."/>
            <person name="Galan B."/>
            <person name="Garcia J.L."/>
            <person name="Howad W."/>
            <person name="Gomez-Garrido J."/>
            <person name="Gut M."/>
            <person name="Julca I."/>
            <person name="Morata J."/>
            <person name="Puigdomenech P."/>
            <person name="Ribeca P."/>
            <person name="Rubio Cabetas M.J."/>
            <person name="Vlasova A."/>
            <person name="Wirthensohn M."/>
            <person name="Garcia-Mas J."/>
            <person name="Gabaldon T."/>
            <person name="Casacuberta J.M."/>
            <person name="Arus P."/>
        </authorList>
    </citation>
    <scope>NUCLEOTIDE SEQUENCE [LARGE SCALE GENOMIC DNA]</scope>
    <source>
        <strain evidence="2">cv. Texas</strain>
    </source>
</reference>
<dbReference type="InParanoid" id="A0A5E4GFP9"/>